<dbReference type="InterPro" id="IPR000524">
    <property type="entry name" value="Tscrpt_reg_HTH_GntR"/>
</dbReference>
<dbReference type="CDD" id="cd07377">
    <property type="entry name" value="WHTH_GntR"/>
    <property type="match status" value="1"/>
</dbReference>
<evidence type="ECO:0000313" key="8">
    <source>
        <dbReference type="EMBL" id="MBM9475425.1"/>
    </source>
</evidence>
<dbReference type="InterPro" id="IPR051446">
    <property type="entry name" value="HTH_trans_reg/aminotransferase"/>
</dbReference>
<dbReference type="InterPro" id="IPR036388">
    <property type="entry name" value="WH-like_DNA-bd_sf"/>
</dbReference>
<dbReference type="PANTHER" id="PTHR46577">
    <property type="entry name" value="HTH-TYPE TRANSCRIPTIONAL REGULATORY PROTEIN GABR"/>
    <property type="match status" value="1"/>
</dbReference>
<evidence type="ECO:0000256" key="6">
    <source>
        <dbReference type="SAM" id="MobiDB-lite"/>
    </source>
</evidence>
<dbReference type="RefSeq" id="WP_205255586.1">
    <property type="nucleotide sequence ID" value="NZ_BAAAPV010000003.1"/>
</dbReference>
<keyword evidence="3" id="KW-0805">Transcription regulation</keyword>
<name>A0A939C4R5_9ACTN</name>
<dbReference type="GO" id="GO:0008483">
    <property type="term" value="F:transaminase activity"/>
    <property type="evidence" value="ECO:0007669"/>
    <property type="project" value="UniProtKB-KW"/>
</dbReference>
<comment type="similarity">
    <text evidence="1">In the C-terminal section; belongs to the class-I pyridoxal-phosphate-dependent aminotransferase family.</text>
</comment>
<dbReference type="PANTHER" id="PTHR46577:SF1">
    <property type="entry name" value="HTH-TYPE TRANSCRIPTIONAL REGULATORY PROTEIN GABR"/>
    <property type="match status" value="1"/>
</dbReference>
<protein>
    <submittedName>
        <fullName evidence="9">PLP-dependent aminotransferase family protein</fullName>
    </submittedName>
</protein>
<gene>
    <name evidence="8" type="ORF">JL107_03100</name>
    <name evidence="9" type="ORF">JL107_03420</name>
</gene>
<accession>A0A939C4R5</accession>
<dbReference type="AlphaFoldDB" id="A0A939C4R5"/>
<dbReference type="SUPFAM" id="SSF46785">
    <property type="entry name" value="Winged helix' DNA-binding domain"/>
    <property type="match status" value="1"/>
</dbReference>
<keyword evidence="5" id="KW-0804">Transcription</keyword>
<sequence>MNVLEAVGGWSGNPGPLYQRLAQAIAAAVSRGDLTPGTVLPPERGLAASLAVGRSTVVGAYDQLRSQGVLVSRRGSGTWVAGADRDAGASGRGPDGRASAPAALPTAALDTSSVIIDLATARLPTATAVREGVGALGGDLMDHLLERSGYSPMGLPELRTAVADRFTEEGLPTAVDQVLITTGNQQALALLTGLCLGPGDTALVEDPTSPGVLDLLRSMPVTLRSTRSLAGAGADPLIAAIGRNRPALTYLMTAGGPEGRVVRDTDLLHVGSALAGVDGVVVEDTSSRHLALGPLPPYLAARTASEQVVTIGSMSKVFWGGLRVGWIRANERLVQRLARAKVRADLGTPLLSQALSVWLLQRLAQVRDERAAELRAKLAAAAPVLAAHLPGFSWAEPQAGVTLWLRMPHGTSGPFAELARRHGVAVVAGDSLSADGAGDGFVRVCFGLPPAVFAEGVRRLGRAWQDHDRTDRAGGATADESFGVSVSAVRDYGVTLHG</sequence>
<organism evidence="9 10">
    <name type="scientific">Nakamurella flavida</name>
    <dbReference type="NCBI Taxonomy" id="363630"/>
    <lineage>
        <taxon>Bacteria</taxon>
        <taxon>Bacillati</taxon>
        <taxon>Actinomycetota</taxon>
        <taxon>Actinomycetes</taxon>
        <taxon>Nakamurellales</taxon>
        <taxon>Nakamurellaceae</taxon>
        <taxon>Nakamurella</taxon>
    </lineage>
</organism>
<evidence type="ECO:0000256" key="2">
    <source>
        <dbReference type="ARBA" id="ARBA00022898"/>
    </source>
</evidence>
<evidence type="ECO:0000256" key="3">
    <source>
        <dbReference type="ARBA" id="ARBA00023015"/>
    </source>
</evidence>
<dbReference type="EMBL" id="JAERWL010000004">
    <property type="protein sequence ID" value="MBM9475425.1"/>
    <property type="molecule type" value="Genomic_DNA"/>
</dbReference>
<dbReference type="Pfam" id="PF00155">
    <property type="entry name" value="Aminotran_1_2"/>
    <property type="match status" value="1"/>
</dbReference>
<dbReference type="InterPro" id="IPR004839">
    <property type="entry name" value="Aminotransferase_I/II_large"/>
</dbReference>
<keyword evidence="9" id="KW-0032">Aminotransferase</keyword>
<dbReference type="CDD" id="cd00609">
    <property type="entry name" value="AAT_like"/>
    <property type="match status" value="1"/>
</dbReference>
<feature type="domain" description="HTH gntR-type" evidence="7">
    <location>
        <begin position="15"/>
        <end position="83"/>
    </location>
</feature>
<evidence type="ECO:0000313" key="10">
    <source>
        <dbReference type="Proteomes" id="UP000663801"/>
    </source>
</evidence>
<dbReference type="Gene3D" id="1.10.10.10">
    <property type="entry name" value="Winged helix-like DNA-binding domain superfamily/Winged helix DNA-binding domain"/>
    <property type="match status" value="1"/>
</dbReference>
<keyword evidence="9" id="KW-0808">Transferase</keyword>
<evidence type="ECO:0000256" key="1">
    <source>
        <dbReference type="ARBA" id="ARBA00005384"/>
    </source>
</evidence>
<evidence type="ECO:0000256" key="5">
    <source>
        <dbReference type="ARBA" id="ARBA00023163"/>
    </source>
</evidence>
<dbReference type="InterPro" id="IPR015424">
    <property type="entry name" value="PyrdxlP-dep_Trfase"/>
</dbReference>
<dbReference type="PROSITE" id="PS50949">
    <property type="entry name" value="HTH_GNTR"/>
    <property type="match status" value="1"/>
</dbReference>
<keyword evidence="2" id="KW-0663">Pyridoxal phosphate</keyword>
<evidence type="ECO:0000313" key="9">
    <source>
        <dbReference type="EMBL" id="MBM9475487.1"/>
    </source>
</evidence>
<dbReference type="SUPFAM" id="SSF53383">
    <property type="entry name" value="PLP-dependent transferases"/>
    <property type="match status" value="1"/>
</dbReference>
<reference evidence="9" key="1">
    <citation type="submission" date="2021-01" db="EMBL/GenBank/DDBJ databases">
        <title>KCTC 19127 draft genome.</title>
        <authorList>
            <person name="An D."/>
        </authorList>
    </citation>
    <scope>NUCLEOTIDE SEQUENCE</scope>
    <source>
        <strain evidence="9">KCTC 19127</strain>
    </source>
</reference>
<dbReference type="Gene3D" id="3.40.640.10">
    <property type="entry name" value="Type I PLP-dependent aspartate aminotransferase-like (Major domain)"/>
    <property type="match status" value="1"/>
</dbReference>
<keyword evidence="10" id="KW-1185">Reference proteome</keyword>
<evidence type="ECO:0000256" key="4">
    <source>
        <dbReference type="ARBA" id="ARBA00023125"/>
    </source>
</evidence>
<feature type="region of interest" description="Disordered" evidence="6">
    <location>
        <begin position="79"/>
        <end position="101"/>
    </location>
</feature>
<dbReference type="Pfam" id="PF00392">
    <property type="entry name" value="GntR"/>
    <property type="match status" value="1"/>
</dbReference>
<dbReference type="SMART" id="SM00345">
    <property type="entry name" value="HTH_GNTR"/>
    <property type="match status" value="1"/>
</dbReference>
<dbReference type="GO" id="GO:0030170">
    <property type="term" value="F:pyridoxal phosphate binding"/>
    <property type="evidence" value="ECO:0007669"/>
    <property type="project" value="InterPro"/>
</dbReference>
<comment type="caution">
    <text evidence="9">The sequence shown here is derived from an EMBL/GenBank/DDBJ whole genome shotgun (WGS) entry which is preliminary data.</text>
</comment>
<dbReference type="EMBL" id="JAERWL010000005">
    <property type="protein sequence ID" value="MBM9475487.1"/>
    <property type="molecule type" value="Genomic_DNA"/>
</dbReference>
<keyword evidence="4" id="KW-0238">DNA-binding</keyword>
<dbReference type="InterPro" id="IPR015421">
    <property type="entry name" value="PyrdxlP-dep_Trfase_major"/>
</dbReference>
<proteinExistence type="inferred from homology"/>
<dbReference type="GO" id="GO:0003700">
    <property type="term" value="F:DNA-binding transcription factor activity"/>
    <property type="evidence" value="ECO:0007669"/>
    <property type="project" value="InterPro"/>
</dbReference>
<dbReference type="GO" id="GO:0003677">
    <property type="term" value="F:DNA binding"/>
    <property type="evidence" value="ECO:0007669"/>
    <property type="project" value="UniProtKB-KW"/>
</dbReference>
<dbReference type="Proteomes" id="UP000663801">
    <property type="component" value="Unassembled WGS sequence"/>
</dbReference>
<dbReference type="InterPro" id="IPR036390">
    <property type="entry name" value="WH_DNA-bd_sf"/>
</dbReference>
<evidence type="ECO:0000259" key="7">
    <source>
        <dbReference type="PROSITE" id="PS50949"/>
    </source>
</evidence>